<evidence type="ECO:0000313" key="9">
    <source>
        <dbReference type="EMBL" id="APU91465.1"/>
    </source>
</evidence>
<evidence type="ECO:0000259" key="8">
    <source>
        <dbReference type="Pfam" id="PF07669"/>
    </source>
</evidence>
<keyword evidence="3" id="KW-0808">Transferase</keyword>
<dbReference type="SUPFAM" id="SSF53335">
    <property type="entry name" value="S-adenosyl-L-methionine-dependent methyltransferases"/>
    <property type="match status" value="1"/>
</dbReference>
<reference evidence="9" key="1">
    <citation type="submission" date="2016-10" db="EMBL/GenBank/DDBJ databases">
        <title>Evolution and Comparative Genomics of Conjugative MDR Plasmids in Vibrio species.</title>
        <authorList>
            <person name="Li R."/>
            <person name="Ye L."/>
            <person name="Wong M.Ho.Yin."/>
            <person name="Zheng Z."/>
            <person name="Chan E.Wai.Chi."/>
            <person name="Chen S."/>
        </authorList>
    </citation>
    <scope>NUCLEOTIDE SEQUENCE</scope>
    <source>
        <plasmid evidence="9">pVPS62</plasmid>
    </source>
</reference>
<dbReference type="EMBL" id="KX957971">
    <property type="protein sequence ID" value="APU91465.1"/>
    <property type="molecule type" value="Genomic_DNA"/>
</dbReference>
<organism evidence="9">
    <name type="scientific">Vibrio parahaemolyticus</name>
    <dbReference type="NCBI Taxonomy" id="670"/>
    <lineage>
        <taxon>Bacteria</taxon>
        <taxon>Pseudomonadati</taxon>
        <taxon>Pseudomonadota</taxon>
        <taxon>Gammaproteobacteria</taxon>
        <taxon>Vibrionales</taxon>
        <taxon>Vibrionaceae</taxon>
        <taxon>Vibrio</taxon>
    </lineage>
</organism>
<dbReference type="GO" id="GO:0009307">
    <property type="term" value="P:DNA restriction-modification system"/>
    <property type="evidence" value="ECO:0007669"/>
    <property type="project" value="UniProtKB-KW"/>
</dbReference>
<geneLocation type="plasmid" evidence="9">
    <name>pVPS62</name>
</geneLocation>
<dbReference type="PANTHER" id="PTHR33841:SF6">
    <property type="entry name" value="TYPE II METHYLTRANSFERASE M.HINDII"/>
    <property type="match status" value="1"/>
</dbReference>
<keyword evidence="9" id="KW-0614">Plasmid</keyword>
<keyword evidence="5" id="KW-0680">Restriction system</keyword>
<evidence type="ECO:0000256" key="5">
    <source>
        <dbReference type="ARBA" id="ARBA00022747"/>
    </source>
</evidence>
<dbReference type="PRINTS" id="PR00507">
    <property type="entry name" value="N12N6MTFRASE"/>
</dbReference>
<evidence type="ECO:0000256" key="7">
    <source>
        <dbReference type="ARBA" id="ARBA00047942"/>
    </source>
</evidence>
<keyword evidence="4" id="KW-0949">S-adenosyl-L-methionine</keyword>
<sequence length="503" mass="56195">MTELAQNLPLNLNDIADVNRVAANGKLDEKLRGKLGQFMSSSAVSKLLADMFENVDGEHRLLDAGAGVGSLTAAFVERVKNDATSIDSTCFELSSVMNHYLSDTLKHCSNTCESYGVQWDQTVVEDDFIQHSVEQLLNDNFKPKYNKVILNPPYLKISSKGTERAALRKVSFETGNLYSAFVGLAIKLLEEGGELVAITPRSFCNGPYFNDFRRLLLDSCSINKIHVFNSRKSAFKADKVLQENVIYHLTKGEPQRDTVIVTSSSCAEDPSPYVYEVPFDRVVSENNPERFIHIITDEEEQSVATRAGGLPCSLEDLGIQASTGKVVDFRTRENLSTDFVDGSVPLIFPQHLQKCAIEWPVENAKKPNALLNNESTANLMVKNGTYVLTRRLTAKEEKRRIVASIYTADIADVEVVGFENKTNYFHALGEPLDDGLAKGLWVFLNSTLVDKYFRQMNGHTQVNATDLRTLRYPTREQLISMGEAIDFAEFNQACVDRIIESFI</sequence>
<dbReference type="PROSITE" id="PS00092">
    <property type="entry name" value="N6_MTASE"/>
    <property type="match status" value="1"/>
</dbReference>
<dbReference type="GO" id="GO:0032259">
    <property type="term" value="P:methylation"/>
    <property type="evidence" value="ECO:0007669"/>
    <property type="project" value="UniProtKB-KW"/>
</dbReference>
<keyword evidence="6" id="KW-0238">DNA-binding</keyword>
<comment type="catalytic activity">
    <reaction evidence="7">
        <text>a 2'-deoxyadenosine in DNA + S-adenosyl-L-methionine = an N(6)-methyl-2'-deoxyadenosine in DNA + S-adenosyl-L-homocysteine + H(+)</text>
        <dbReference type="Rhea" id="RHEA:15197"/>
        <dbReference type="Rhea" id="RHEA-COMP:12418"/>
        <dbReference type="Rhea" id="RHEA-COMP:12419"/>
        <dbReference type="ChEBI" id="CHEBI:15378"/>
        <dbReference type="ChEBI" id="CHEBI:57856"/>
        <dbReference type="ChEBI" id="CHEBI:59789"/>
        <dbReference type="ChEBI" id="CHEBI:90615"/>
        <dbReference type="ChEBI" id="CHEBI:90616"/>
        <dbReference type="EC" id="2.1.1.72"/>
    </reaction>
</comment>
<dbReference type="AlphaFoldDB" id="A0A1P8DQS7"/>
<protein>
    <recommendedName>
        <fullName evidence="1">site-specific DNA-methyltransferase (adenine-specific)</fullName>
        <ecNumber evidence="1">2.1.1.72</ecNumber>
    </recommendedName>
</protein>
<dbReference type="InterPro" id="IPR011639">
    <property type="entry name" value="MethylTrfase_TaqI-like_dom"/>
</dbReference>
<evidence type="ECO:0000256" key="6">
    <source>
        <dbReference type="ARBA" id="ARBA00023125"/>
    </source>
</evidence>
<dbReference type="Pfam" id="PF07669">
    <property type="entry name" value="Eco57I"/>
    <property type="match status" value="1"/>
</dbReference>
<proteinExistence type="predicted"/>
<keyword evidence="2" id="KW-0489">Methyltransferase</keyword>
<dbReference type="InterPro" id="IPR029063">
    <property type="entry name" value="SAM-dependent_MTases_sf"/>
</dbReference>
<dbReference type="PANTHER" id="PTHR33841">
    <property type="entry name" value="DNA METHYLTRANSFERASE YEEA-RELATED"/>
    <property type="match status" value="1"/>
</dbReference>
<evidence type="ECO:0000256" key="2">
    <source>
        <dbReference type="ARBA" id="ARBA00022603"/>
    </source>
</evidence>
<dbReference type="Gene3D" id="3.40.50.150">
    <property type="entry name" value="Vaccinia Virus protein VP39"/>
    <property type="match status" value="1"/>
</dbReference>
<dbReference type="GO" id="GO:0009007">
    <property type="term" value="F:site-specific DNA-methyltransferase (adenine-specific) activity"/>
    <property type="evidence" value="ECO:0007669"/>
    <property type="project" value="UniProtKB-EC"/>
</dbReference>
<accession>A0A1P8DQS7</accession>
<dbReference type="RefSeq" id="WP_101905902.1">
    <property type="nucleotide sequence ID" value="NZ_JAFLNY010000011.1"/>
</dbReference>
<feature type="domain" description="Type II methyltransferase M.TaqI-like" evidence="8">
    <location>
        <begin position="125"/>
        <end position="231"/>
    </location>
</feature>
<evidence type="ECO:0000256" key="4">
    <source>
        <dbReference type="ARBA" id="ARBA00022691"/>
    </source>
</evidence>
<dbReference type="GO" id="GO:0003677">
    <property type="term" value="F:DNA binding"/>
    <property type="evidence" value="ECO:0007669"/>
    <property type="project" value="UniProtKB-KW"/>
</dbReference>
<name>A0A1P8DQS7_VIBPH</name>
<evidence type="ECO:0000256" key="3">
    <source>
        <dbReference type="ARBA" id="ARBA00022679"/>
    </source>
</evidence>
<dbReference type="InterPro" id="IPR002052">
    <property type="entry name" value="DNA_methylase_N6_adenine_CS"/>
</dbReference>
<evidence type="ECO:0000256" key="1">
    <source>
        <dbReference type="ARBA" id="ARBA00011900"/>
    </source>
</evidence>
<dbReference type="EC" id="2.1.1.72" evidence="1"/>
<dbReference type="InterPro" id="IPR050953">
    <property type="entry name" value="N4_N6_ade-DNA_methylase"/>
</dbReference>